<evidence type="ECO:0000256" key="2">
    <source>
        <dbReference type="SAM" id="SignalP"/>
    </source>
</evidence>
<feature type="compositionally biased region" description="Low complexity" evidence="1">
    <location>
        <begin position="232"/>
        <end position="282"/>
    </location>
</feature>
<name>A0A8B8GPI5_9HEMI</name>
<dbReference type="SUPFAM" id="SSF49777">
    <property type="entry name" value="PEBP-like"/>
    <property type="match status" value="1"/>
</dbReference>
<sequence>MWHVALCLICVALCTFSTELPVDLAMWKANIIPNIIPFAPLARLRARFPSGKKVNNGNYISAHDAQGVPDVTWDGSSSSFYTLALINAGEFQQENDGILPFRKWFVINIPGDDVSKGTIINPFVESTTDEYTGKWTFHRYVFLVYFQPRPIDIEDQLQYLNDLGDRFGFSIADFFFRYNLTRPSYGNFYITESMDIFDLTKYYTKKQIWEHYSPKDQPKETNSQEPNSQELNSQELNSQEPNSQESNSQEPNSQEPNSQEPNSQESNSQEPNSQEPNSQEPSTQDPNYQEKYSYELSSSMEFQY</sequence>
<feature type="compositionally biased region" description="Polar residues" evidence="1">
    <location>
        <begin position="295"/>
        <end position="304"/>
    </location>
</feature>
<feature type="chain" id="PRO_5034131030" evidence="2">
    <location>
        <begin position="18"/>
        <end position="304"/>
    </location>
</feature>
<reference evidence="4" key="1">
    <citation type="submission" date="2025-08" db="UniProtKB">
        <authorList>
            <consortium name="RefSeq"/>
        </authorList>
    </citation>
    <scope>IDENTIFICATION</scope>
    <source>
        <tissue evidence="4">Whole body</tissue>
    </source>
</reference>
<dbReference type="PANTHER" id="PTHR11362:SF82">
    <property type="entry name" value="PHOSPHATIDYLETHANOLAMINE-BINDING PROTEIN 4"/>
    <property type="match status" value="1"/>
</dbReference>
<dbReference type="GeneID" id="112694048"/>
<keyword evidence="3" id="KW-1185">Reference proteome</keyword>
<proteinExistence type="predicted"/>
<dbReference type="CDD" id="cd00866">
    <property type="entry name" value="PEBP_euk"/>
    <property type="match status" value="1"/>
</dbReference>
<dbReference type="Proteomes" id="UP000694846">
    <property type="component" value="Unplaced"/>
</dbReference>
<organism evidence="3 4">
    <name type="scientific">Sipha flava</name>
    <name type="common">yellow sugarcane aphid</name>
    <dbReference type="NCBI Taxonomy" id="143950"/>
    <lineage>
        <taxon>Eukaryota</taxon>
        <taxon>Metazoa</taxon>
        <taxon>Ecdysozoa</taxon>
        <taxon>Arthropoda</taxon>
        <taxon>Hexapoda</taxon>
        <taxon>Insecta</taxon>
        <taxon>Pterygota</taxon>
        <taxon>Neoptera</taxon>
        <taxon>Paraneoptera</taxon>
        <taxon>Hemiptera</taxon>
        <taxon>Sternorrhyncha</taxon>
        <taxon>Aphidomorpha</taxon>
        <taxon>Aphidoidea</taxon>
        <taxon>Aphididae</taxon>
        <taxon>Sipha</taxon>
    </lineage>
</organism>
<dbReference type="PANTHER" id="PTHR11362">
    <property type="entry name" value="PHOSPHATIDYLETHANOLAMINE-BINDING PROTEIN"/>
    <property type="match status" value="1"/>
</dbReference>
<evidence type="ECO:0000256" key="1">
    <source>
        <dbReference type="SAM" id="MobiDB-lite"/>
    </source>
</evidence>
<evidence type="ECO:0000313" key="4">
    <source>
        <dbReference type="RefSeq" id="XP_025425174.1"/>
    </source>
</evidence>
<evidence type="ECO:0000313" key="3">
    <source>
        <dbReference type="Proteomes" id="UP000694846"/>
    </source>
</evidence>
<dbReference type="InterPro" id="IPR035810">
    <property type="entry name" value="PEBP_euk"/>
</dbReference>
<feature type="region of interest" description="Disordered" evidence="1">
    <location>
        <begin position="213"/>
        <end position="304"/>
    </location>
</feature>
<accession>A0A8B8GPI5</accession>
<protein>
    <submittedName>
        <fullName evidence="4">Phosphatidylethanolamine-binding protein homolog F40A3.3-like</fullName>
    </submittedName>
</protein>
<gene>
    <name evidence="4" type="primary">LOC112694048</name>
</gene>
<dbReference type="OrthoDB" id="2506647at2759"/>
<dbReference type="AlphaFoldDB" id="A0A8B8GPI5"/>
<dbReference type="InterPro" id="IPR036610">
    <property type="entry name" value="PEBP-like_sf"/>
</dbReference>
<dbReference type="RefSeq" id="XP_025425174.1">
    <property type="nucleotide sequence ID" value="XM_025569389.1"/>
</dbReference>
<feature type="signal peptide" evidence="2">
    <location>
        <begin position="1"/>
        <end position="17"/>
    </location>
</feature>
<dbReference type="Gene3D" id="3.90.280.10">
    <property type="entry name" value="PEBP-like"/>
    <property type="match status" value="1"/>
</dbReference>
<keyword evidence="2" id="KW-0732">Signal</keyword>
<feature type="compositionally biased region" description="Polar residues" evidence="1">
    <location>
        <begin position="220"/>
        <end position="231"/>
    </location>
</feature>